<dbReference type="Proteomes" id="UP000015102">
    <property type="component" value="Unassembled WGS sequence"/>
</dbReference>
<dbReference type="HOGENOM" id="CLU_2243239_0_0_1"/>
<evidence type="ECO:0000313" key="2">
    <source>
        <dbReference type="Proteomes" id="UP000015102"/>
    </source>
</evidence>
<proteinExistence type="predicted"/>
<organism evidence="1 2">
    <name type="scientific">Megaselia scalaris</name>
    <name type="common">Humpbacked fly</name>
    <name type="synonym">Phora scalaris</name>
    <dbReference type="NCBI Taxonomy" id="36166"/>
    <lineage>
        <taxon>Eukaryota</taxon>
        <taxon>Metazoa</taxon>
        <taxon>Ecdysozoa</taxon>
        <taxon>Arthropoda</taxon>
        <taxon>Hexapoda</taxon>
        <taxon>Insecta</taxon>
        <taxon>Pterygota</taxon>
        <taxon>Neoptera</taxon>
        <taxon>Endopterygota</taxon>
        <taxon>Diptera</taxon>
        <taxon>Brachycera</taxon>
        <taxon>Muscomorpha</taxon>
        <taxon>Platypezoidea</taxon>
        <taxon>Phoridae</taxon>
        <taxon>Megaseliini</taxon>
        <taxon>Megaselia</taxon>
    </lineage>
</organism>
<reference evidence="1" key="2">
    <citation type="submission" date="2015-06" db="UniProtKB">
        <authorList>
            <consortium name="EnsemblMetazoa"/>
        </authorList>
    </citation>
    <scope>IDENTIFICATION</scope>
</reference>
<reference evidence="2" key="1">
    <citation type="submission" date="2013-02" db="EMBL/GenBank/DDBJ databases">
        <authorList>
            <person name="Hughes D."/>
        </authorList>
    </citation>
    <scope>NUCLEOTIDE SEQUENCE</scope>
    <source>
        <strain>Durham</strain>
        <strain evidence="2">NC isolate 2 -- Noor lab</strain>
    </source>
</reference>
<dbReference type="EnsemblMetazoa" id="MESCA002479-RA">
    <property type="protein sequence ID" value="MESCA002479-PA"/>
    <property type="gene ID" value="MESCA002479"/>
</dbReference>
<protein>
    <submittedName>
        <fullName evidence="1">Uncharacterized protein</fullName>
    </submittedName>
</protein>
<name>T1GGF9_MEGSC</name>
<dbReference type="EMBL" id="CAQQ02090751">
    <property type="status" value="NOT_ANNOTATED_CDS"/>
    <property type="molecule type" value="Genomic_DNA"/>
</dbReference>
<sequence length="105" mass="11846">LVQCLVVPDLPLSIDAYTPEISRSTSKLTSADVRVQLSESYNSTGNISWWYSLTLVLGDNCLDHSLIKLSRHLFASNILLLISTIQRLPPRSHNLQWGNNENRNI</sequence>
<accession>T1GGF9</accession>
<evidence type="ECO:0000313" key="1">
    <source>
        <dbReference type="EnsemblMetazoa" id="MESCA002479-PA"/>
    </source>
</evidence>
<keyword evidence="2" id="KW-1185">Reference proteome</keyword>
<dbReference type="AlphaFoldDB" id="T1GGF9"/>
<dbReference type="EMBL" id="CAQQ02090750">
    <property type="status" value="NOT_ANNOTATED_CDS"/>
    <property type="molecule type" value="Genomic_DNA"/>
</dbReference>